<reference evidence="1" key="1">
    <citation type="submission" date="2021-03" db="EMBL/GenBank/DDBJ databases">
        <title>Comparative genomics and phylogenomic investigation of the class Geoglossomycetes provide insights into ecological specialization and systematics.</title>
        <authorList>
            <person name="Melie T."/>
            <person name="Pirro S."/>
            <person name="Miller A.N."/>
            <person name="Quandt A."/>
        </authorList>
    </citation>
    <scope>NUCLEOTIDE SEQUENCE</scope>
    <source>
        <strain evidence="1">CAQ_001_2017</strain>
    </source>
</reference>
<dbReference type="InterPro" id="IPR021838">
    <property type="entry name" value="DUF3431"/>
</dbReference>
<dbReference type="EMBL" id="JAGHQM010001173">
    <property type="protein sequence ID" value="KAH0556236.1"/>
    <property type="molecule type" value="Genomic_DNA"/>
</dbReference>
<evidence type="ECO:0000313" key="2">
    <source>
        <dbReference type="Proteomes" id="UP000750711"/>
    </source>
</evidence>
<protein>
    <submittedName>
        <fullName evidence="1">Uncharacterized protein</fullName>
    </submittedName>
</protein>
<dbReference type="Pfam" id="PF11913">
    <property type="entry name" value="DUF3431"/>
    <property type="match status" value="1"/>
</dbReference>
<gene>
    <name evidence="1" type="ORF">GP486_005838</name>
</gene>
<dbReference type="PANTHER" id="PTHR37490">
    <property type="entry name" value="EXPRESSED PROTEIN"/>
    <property type="match status" value="1"/>
</dbReference>
<keyword evidence="2" id="KW-1185">Reference proteome</keyword>
<dbReference type="AlphaFoldDB" id="A0A9P8RLI5"/>
<dbReference type="PANTHER" id="PTHR37490:SF1">
    <property type="entry name" value="GLYCOSYLTRANSFERASE 2-LIKE DOMAIN-CONTAINING PROTEIN"/>
    <property type="match status" value="1"/>
</dbReference>
<proteinExistence type="predicted"/>
<organism evidence="1 2">
    <name type="scientific">Trichoglossum hirsutum</name>
    <dbReference type="NCBI Taxonomy" id="265104"/>
    <lineage>
        <taxon>Eukaryota</taxon>
        <taxon>Fungi</taxon>
        <taxon>Dikarya</taxon>
        <taxon>Ascomycota</taxon>
        <taxon>Pezizomycotina</taxon>
        <taxon>Geoglossomycetes</taxon>
        <taxon>Geoglossales</taxon>
        <taxon>Geoglossaceae</taxon>
        <taxon>Trichoglossum</taxon>
    </lineage>
</organism>
<dbReference type="Proteomes" id="UP000750711">
    <property type="component" value="Unassembled WGS sequence"/>
</dbReference>
<accession>A0A9P8RLI5</accession>
<name>A0A9P8RLI5_9PEZI</name>
<comment type="caution">
    <text evidence="1">The sequence shown here is derived from an EMBL/GenBank/DDBJ whole genome shotgun (WGS) entry which is preliminary data.</text>
</comment>
<evidence type="ECO:0000313" key="1">
    <source>
        <dbReference type="EMBL" id="KAH0556236.1"/>
    </source>
</evidence>
<sequence length="284" mass="32570">MDRKSIEIVVAHYNEDLRWMAGVAEDCIVYSKGTDTGSVPLPHIVLPNIGREGHTYLHHITTRYDELADITIFAQGSIGDHINLNIVQMKNAASKMSTDSIMTFPPRDLELFDAWEGIEWERYPCWRKWSSMVTKRMPLTPAEYFARFIGGGRVPVSIGFQPGAIFAVPRQIIHSRPLGLYKELMQTMFLGDMAHFNPETGHYMERFWLAMWKPDEYICWSREDVSKTDRNREGQLTKGRWRVVPAVHRDHVGSIPEAGAKEAINQQDKRPQASFVGVIRARLN</sequence>